<feature type="region of interest" description="Disordered" evidence="2">
    <location>
        <begin position="548"/>
        <end position="576"/>
    </location>
</feature>
<proteinExistence type="predicted"/>
<sequence>MNFVAHVEDHLRDLGAEARKTHPGVKEASERAIIQLRSLQTQYVAAVRRAGASAKNAKQFPPKQSDAFSSSSASSSAAANPPQHPTTALFRSQDVLRPFLLAVNYPDASYSLLVISLESMQLLLRGDAICSEDGVQISRVLGIQAWECAGRLGLSGSGAISGRGGGGEGSSGMAVGMIHAASGALGGITGMVLGGGRPPTPTLETGSAVSHHHHQHHSSNRTPKEDQSIALKILQTITMLVDSRSVELSQEVLGACLLTCLILGAGQSYPVKKSVDDTKERKERVSHSAPGKDSAAGGTKGSVQRAALATLNQIISILFERAKDVMFGKLPLPAVLTEASHDESTILTVASRTLTDLCTIIDNYQCRSPHQLFGAFAVAGKEGLAPSPATCLALLDMIFKQQCGDFFQVCQNSCGGDGLEQNNGLSFASQVIIETGQLVLAILLSQKMEQTSDSMDFCYYYYATVLGSTILTNYLSSSTLEFYELFDATTLAINESGKGKAVMTNIAQEIMRLLVVFVTGATDTYHREVFEDGYVFNQTERESLNIGKTNAENVSTNRRSASRALSTQQPAQPTPDPLISNELIWKAFLSLEVISRLVRSHLDQIAWLDFIVSQRVVGDMTIVSSIAKAASDLATISSSTRERILHVVLTAHDDQPPETLETGAENTGDAPTAALAAKFADSLSIGVDEIPLCDAGVATWLSFKCILSLVKSLKKSVASSEMANQSTTDSDTRQAIVLEILNESFGPSVSVLQHYVKRMSGSHVVVSQTLLAYEELASASMVVDCKQENLRRQAIVTSLCKLCLPSWGKKRSHCQLKESNIDSLQTMLWIVHQHFDEICDEWHTVLSTFDQLSIVPIKSSKLPDSYTKTAQEIAESYTRLPAFTTCFSSDTLCNFVMSLVQLSEAVSFASPSEQNLDISRENSESFSNGDINDDFASAGRDGIGGKLMSFAGRAFGGGGSQPSINPNVSFRRSGSDAGSSQSSKTYSEDFLELICSQMLAMKLSTPRSTIRKLPLPLLLLTVVAEANAYRFSVVEEVIAVHLCDLVAKAPTMELRSFSMETLIHFIPLSLSESDEHTAPTLKPTSLPIDRYKNKPLGTIQRKGSHDEGVEDIAKSSPEGKSPLLKILCQTMQITPQPDTAETGLNALHIVLEEAGHDLSRDNLITVVETLSVLAGWDDYGNETDKTTSISRSSKAWANVSAKSFQNLKLILDEFLEPITSTEARTGSSDEARKAIIECCVAFGKSRHDVNTSLTATGMLWTLADQDATPGTLDVVLSKLSFLALDNRPELRNCSVNTLFSCAVGLGDKFTDAQWEKCLNQTVFGIMRDISFAINGSDSNQASSSDEGARSRRYKVAVHHSRDSATKQWSTTQVLVLRGLERVLRLFFARLLATTTAGADDKDPWFLQTWKAILRTSLECATLAGGRETLDVRLAGIELALLCSHLSCKAGLVASAASARVGTNMEVVGGALRSVRAATTVQNKDQNSGKDMTIVDPEVEKWRDHLFDLSFAALGEYRVYLEQLDTQVAAEAEKKHMLTDSVQTQVLTKLVGELSKLYECCKGNEMLPGVSALQLDIFVEDDDCYESRFVHLILTIMNNADSDYNSRYLNQVQRGTMSLLQAMASNSSLRAFKALITLSGDYMFVRSNALGGNDDNHGEILELEAAKTVASAFDSDDLSGEAKVVVMCSVLVQYLNIYGSPEVRISDSQPSDAGVRKTSEARYDILTSVLDSGLEAASHIDAQTTDESATLDAIWERILLTISSLMLPSNDTRYDGYENHSKSFLNIIAVVLLHLPVRKYAVAASILEKGAARAVEVAFECNEDRKNKTIDPVKVVEGAIDVFLACFMGLCQKMPSSPSVHTLSNQILGDTLDSKVFGDNAGLESKTRQNLALAVCESLKTTFSQELLVGMFPLLCRLTSVENDGLRRAAGKILGGINLAEAISREHRRAEQAEIRASEIEEENSALLEEVEYLQAENEELQRQLAIFSESSDIT</sequence>
<feature type="region of interest" description="Disordered" evidence="2">
    <location>
        <begin position="55"/>
        <end position="86"/>
    </location>
</feature>
<dbReference type="HOGENOM" id="CLU_237802_0_0_1"/>
<gene>
    <name evidence="4" type="ORF">THAPSDRAFT_25811</name>
</gene>
<keyword evidence="5" id="KW-1185">Reference proteome</keyword>
<dbReference type="SUPFAM" id="SSF48371">
    <property type="entry name" value="ARM repeat"/>
    <property type="match status" value="1"/>
</dbReference>
<dbReference type="EMBL" id="CM000654">
    <property type="protein sequence ID" value="EED87421.1"/>
    <property type="molecule type" value="Genomic_DNA"/>
</dbReference>
<dbReference type="InterPro" id="IPR032817">
    <property type="entry name" value="Mon2_C"/>
</dbReference>
<feature type="region of interest" description="Disordered" evidence="2">
    <location>
        <begin position="272"/>
        <end position="299"/>
    </location>
</feature>
<feature type="compositionally biased region" description="Low complexity" evidence="2">
    <location>
        <begin position="65"/>
        <end position="79"/>
    </location>
</feature>
<feature type="compositionally biased region" description="Polar residues" evidence="2">
    <location>
        <begin position="961"/>
        <end position="972"/>
    </location>
</feature>
<dbReference type="eggNOG" id="KOG1848">
    <property type="taxonomic scope" value="Eukaryota"/>
</dbReference>
<keyword evidence="1" id="KW-0175">Coiled coil</keyword>
<feature type="coiled-coil region" evidence="1">
    <location>
        <begin position="1942"/>
        <end position="1990"/>
    </location>
</feature>
<dbReference type="Pfam" id="PF16206">
    <property type="entry name" value="Mon2_C"/>
    <property type="match status" value="1"/>
</dbReference>
<evidence type="ECO:0000259" key="3">
    <source>
        <dbReference type="Pfam" id="PF16206"/>
    </source>
</evidence>
<organism evidence="4 5">
    <name type="scientific">Thalassiosira pseudonana</name>
    <name type="common">Marine diatom</name>
    <name type="synonym">Cyclotella nana</name>
    <dbReference type="NCBI Taxonomy" id="35128"/>
    <lineage>
        <taxon>Eukaryota</taxon>
        <taxon>Sar</taxon>
        <taxon>Stramenopiles</taxon>
        <taxon>Ochrophyta</taxon>
        <taxon>Bacillariophyta</taxon>
        <taxon>Coscinodiscophyceae</taxon>
        <taxon>Thalassiosirophycidae</taxon>
        <taxon>Thalassiosirales</taxon>
        <taxon>Thalassiosiraceae</taxon>
        <taxon>Thalassiosira</taxon>
    </lineage>
</organism>
<evidence type="ECO:0000256" key="2">
    <source>
        <dbReference type="SAM" id="MobiDB-lite"/>
    </source>
</evidence>
<reference evidence="4 5" key="2">
    <citation type="journal article" date="2008" name="Nature">
        <title>The Phaeodactylum genome reveals the evolutionary history of diatom genomes.</title>
        <authorList>
            <person name="Bowler C."/>
            <person name="Allen A.E."/>
            <person name="Badger J.H."/>
            <person name="Grimwood J."/>
            <person name="Jabbari K."/>
            <person name="Kuo A."/>
            <person name="Maheswari U."/>
            <person name="Martens C."/>
            <person name="Maumus F."/>
            <person name="Otillar R.P."/>
            <person name="Rayko E."/>
            <person name="Salamov A."/>
            <person name="Vandepoele K."/>
            <person name="Beszteri B."/>
            <person name="Gruber A."/>
            <person name="Heijde M."/>
            <person name="Katinka M."/>
            <person name="Mock T."/>
            <person name="Valentin K."/>
            <person name="Verret F."/>
            <person name="Berges J.A."/>
            <person name="Brownlee C."/>
            <person name="Cadoret J.P."/>
            <person name="Chiovitti A."/>
            <person name="Choi C.J."/>
            <person name="Coesel S."/>
            <person name="De Martino A."/>
            <person name="Detter J.C."/>
            <person name="Durkin C."/>
            <person name="Falciatore A."/>
            <person name="Fournet J."/>
            <person name="Haruta M."/>
            <person name="Huysman M.J."/>
            <person name="Jenkins B.D."/>
            <person name="Jiroutova K."/>
            <person name="Jorgensen R.E."/>
            <person name="Joubert Y."/>
            <person name="Kaplan A."/>
            <person name="Kroger N."/>
            <person name="Kroth P.G."/>
            <person name="La Roche J."/>
            <person name="Lindquist E."/>
            <person name="Lommer M."/>
            <person name="Martin-Jezequel V."/>
            <person name="Lopez P.J."/>
            <person name="Lucas S."/>
            <person name="Mangogna M."/>
            <person name="McGinnis K."/>
            <person name="Medlin L.K."/>
            <person name="Montsant A."/>
            <person name="Oudot-Le Secq M.P."/>
            <person name="Napoli C."/>
            <person name="Obornik M."/>
            <person name="Parker M.S."/>
            <person name="Petit J.L."/>
            <person name="Porcel B.M."/>
            <person name="Poulsen N."/>
            <person name="Robison M."/>
            <person name="Rychlewski L."/>
            <person name="Rynearson T.A."/>
            <person name="Schmutz J."/>
            <person name="Shapiro H."/>
            <person name="Siaut M."/>
            <person name="Stanley M."/>
            <person name="Sussman M.R."/>
            <person name="Taylor A.R."/>
            <person name="Vardi A."/>
            <person name="von Dassow P."/>
            <person name="Vyverman W."/>
            <person name="Willis A."/>
            <person name="Wyrwicz L.S."/>
            <person name="Rokhsar D.S."/>
            <person name="Weissenbach J."/>
            <person name="Armbrust E.V."/>
            <person name="Green B.R."/>
            <person name="Van de Peer Y."/>
            <person name="Grigoriev I.V."/>
        </authorList>
    </citation>
    <scope>NUCLEOTIDE SEQUENCE [LARGE SCALE GENOMIC DNA]</scope>
    <source>
        <strain evidence="4 5">CCMP1335</strain>
    </source>
</reference>
<feature type="region of interest" description="Disordered" evidence="2">
    <location>
        <begin position="958"/>
        <end position="983"/>
    </location>
</feature>
<dbReference type="Proteomes" id="UP000001449">
    <property type="component" value="Chromosome 23"/>
</dbReference>
<reference evidence="4 5" key="1">
    <citation type="journal article" date="2004" name="Science">
        <title>The genome of the diatom Thalassiosira pseudonana: ecology, evolution, and metabolism.</title>
        <authorList>
            <person name="Armbrust E.V."/>
            <person name="Berges J.A."/>
            <person name="Bowler C."/>
            <person name="Green B.R."/>
            <person name="Martinez D."/>
            <person name="Putnam N.H."/>
            <person name="Zhou S."/>
            <person name="Allen A.E."/>
            <person name="Apt K.E."/>
            <person name="Bechner M."/>
            <person name="Brzezinski M.A."/>
            <person name="Chaal B.K."/>
            <person name="Chiovitti A."/>
            <person name="Davis A.K."/>
            <person name="Demarest M.S."/>
            <person name="Detter J.C."/>
            <person name="Glavina T."/>
            <person name="Goodstein D."/>
            <person name="Hadi M.Z."/>
            <person name="Hellsten U."/>
            <person name="Hildebrand M."/>
            <person name="Jenkins B.D."/>
            <person name="Jurka J."/>
            <person name="Kapitonov V.V."/>
            <person name="Kroger N."/>
            <person name="Lau W.W."/>
            <person name="Lane T.W."/>
            <person name="Larimer F.W."/>
            <person name="Lippmeier J.C."/>
            <person name="Lucas S."/>
            <person name="Medina M."/>
            <person name="Montsant A."/>
            <person name="Obornik M."/>
            <person name="Parker M.S."/>
            <person name="Palenik B."/>
            <person name="Pazour G.J."/>
            <person name="Richardson P.M."/>
            <person name="Rynearson T.A."/>
            <person name="Saito M.A."/>
            <person name="Schwartz D.C."/>
            <person name="Thamatrakoln K."/>
            <person name="Valentin K."/>
            <person name="Vardi A."/>
            <person name="Wilkerson F.P."/>
            <person name="Rokhsar D.S."/>
        </authorList>
    </citation>
    <scope>NUCLEOTIDE SEQUENCE [LARGE SCALE GENOMIC DNA]</scope>
    <source>
        <strain evidence="4 5">CCMP1335</strain>
    </source>
</reference>
<dbReference type="KEGG" id="tps:THAPSDRAFT_25811"/>
<dbReference type="GO" id="GO:0005085">
    <property type="term" value="F:guanyl-nucleotide exchange factor activity"/>
    <property type="evidence" value="ECO:0000318"/>
    <property type="project" value="GO_Central"/>
</dbReference>
<feature type="domain" description="Mon2 C-terminal" evidence="3">
    <location>
        <begin position="1276"/>
        <end position="1383"/>
    </location>
</feature>
<dbReference type="InterPro" id="IPR016024">
    <property type="entry name" value="ARM-type_fold"/>
</dbReference>
<dbReference type="OMA" id="DEICDEW"/>
<feature type="region of interest" description="Disordered" evidence="2">
    <location>
        <begin position="195"/>
        <end position="226"/>
    </location>
</feature>
<evidence type="ECO:0000313" key="5">
    <source>
        <dbReference type="Proteomes" id="UP000001449"/>
    </source>
</evidence>
<evidence type="ECO:0000256" key="1">
    <source>
        <dbReference type="SAM" id="Coils"/>
    </source>
</evidence>
<dbReference type="InParanoid" id="B8CG39"/>
<feature type="compositionally biased region" description="Polar residues" evidence="2">
    <location>
        <begin position="548"/>
        <end position="571"/>
    </location>
</feature>
<dbReference type="PaxDb" id="35128-Thaps25811"/>
<dbReference type="RefSeq" id="XP_002295117.1">
    <property type="nucleotide sequence ID" value="XM_002295081.1"/>
</dbReference>
<dbReference type="STRING" id="35128.B8CG39"/>
<name>B8CG39_THAPS</name>
<protein>
    <recommendedName>
        <fullName evidence="3">Mon2 C-terminal domain-containing protein</fullName>
    </recommendedName>
</protein>
<feature type="compositionally biased region" description="Basic and acidic residues" evidence="2">
    <location>
        <begin position="273"/>
        <end position="286"/>
    </location>
</feature>
<accession>B8CG39</accession>
<dbReference type="GeneID" id="7442700"/>
<feature type="compositionally biased region" description="Basic residues" evidence="2">
    <location>
        <begin position="210"/>
        <end position="219"/>
    </location>
</feature>
<evidence type="ECO:0000313" key="4">
    <source>
        <dbReference type="EMBL" id="EED87421.1"/>
    </source>
</evidence>